<organism evidence="1 2">
    <name type="scientific">Erwinia tasmaniensis (strain DSM 17950 / CFBP 7177 / CIP 109463 / NCPPB 4357 / Et1/99)</name>
    <dbReference type="NCBI Taxonomy" id="465817"/>
    <lineage>
        <taxon>Bacteria</taxon>
        <taxon>Pseudomonadati</taxon>
        <taxon>Pseudomonadota</taxon>
        <taxon>Gammaproteobacteria</taxon>
        <taxon>Enterobacterales</taxon>
        <taxon>Erwiniaceae</taxon>
        <taxon>Erwinia</taxon>
    </lineage>
</organism>
<dbReference type="Proteomes" id="UP000001726">
    <property type="component" value="Chromosome"/>
</dbReference>
<proteinExistence type="predicted"/>
<sequence length="65" mass="7330">MTGDDRQATNQFRGCVASSCMGVSRCVNQIVLPSCFFPFQFFNNSSIFIDKRQSMPGRYRGGVLR</sequence>
<dbReference type="EMBL" id="CU468135">
    <property type="protein sequence ID" value="CAO95995.1"/>
    <property type="molecule type" value="Genomic_DNA"/>
</dbReference>
<dbReference type="KEGG" id="eta:ETA_09490"/>
<gene>
    <name evidence="1" type="ordered locus">ETA_09490</name>
</gene>
<reference evidence="1 2" key="1">
    <citation type="journal article" date="2008" name="Environ. Microbiol.">
        <title>The genome of Erwinia tasmaniensis strain Et1/99, a non-pathogenic bacterium in the genus Erwinia.</title>
        <authorList>
            <person name="Kube M."/>
            <person name="Migdoll A.M."/>
            <person name="Mueller I."/>
            <person name="Kuhl H."/>
            <person name="Beck A."/>
            <person name="Reinhardt R."/>
            <person name="Geider K."/>
        </authorList>
    </citation>
    <scope>NUCLEOTIDE SEQUENCE [LARGE SCALE GENOMIC DNA]</scope>
    <source>
        <strain evidence="2">DSM 17950 / CFBP 7177 / CIP 109463 / NCPPB 4357 / Et1/99</strain>
    </source>
</reference>
<keyword evidence="2" id="KW-1185">Reference proteome</keyword>
<accession>B2VDV8</accession>
<protein>
    <submittedName>
        <fullName evidence="1">Uncharacterized protein</fullName>
    </submittedName>
</protein>
<evidence type="ECO:0000313" key="2">
    <source>
        <dbReference type="Proteomes" id="UP000001726"/>
    </source>
</evidence>
<dbReference type="AlphaFoldDB" id="B2VDV8"/>
<evidence type="ECO:0000313" key="1">
    <source>
        <dbReference type="EMBL" id="CAO95995.1"/>
    </source>
</evidence>
<name>B2VDV8_ERWT9</name>
<dbReference type="HOGENOM" id="CLU_2843104_0_0_6"/>